<keyword evidence="3" id="KW-1185">Reference proteome</keyword>
<name>A0AAV2J4Y6_KNICA</name>
<evidence type="ECO:0000313" key="2">
    <source>
        <dbReference type="EMBL" id="CAL1571298.1"/>
    </source>
</evidence>
<organism evidence="2 3">
    <name type="scientific">Knipowitschia caucasica</name>
    <name type="common">Caucasian dwarf goby</name>
    <name type="synonym">Pomatoschistus caucasicus</name>
    <dbReference type="NCBI Taxonomy" id="637954"/>
    <lineage>
        <taxon>Eukaryota</taxon>
        <taxon>Metazoa</taxon>
        <taxon>Chordata</taxon>
        <taxon>Craniata</taxon>
        <taxon>Vertebrata</taxon>
        <taxon>Euteleostomi</taxon>
        <taxon>Actinopterygii</taxon>
        <taxon>Neopterygii</taxon>
        <taxon>Teleostei</taxon>
        <taxon>Neoteleostei</taxon>
        <taxon>Acanthomorphata</taxon>
        <taxon>Gobiaria</taxon>
        <taxon>Gobiiformes</taxon>
        <taxon>Gobioidei</taxon>
        <taxon>Gobiidae</taxon>
        <taxon>Gobiinae</taxon>
        <taxon>Knipowitschia</taxon>
    </lineage>
</organism>
<evidence type="ECO:0000256" key="1">
    <source>
        <dbReference type="SAM" id="MobiDB-lite"/>
    </source>
</evidence>
<proteinExistence type="predicted"/>
<protein>
    <submittedName>
        <fullName evidence="2">Uncharacterized protein</fullName>
    </submittedName>
</protein>
<feature type="compositionally biased region" description="Low complexity" evidence="1">
    <location>
        <begin position="66"/>
        <end position="86"/>
    </location>
</feature>
<feature type="region of interest" description="Disordered" evidence="1">
    <location>
        <begin position="107"/>
        <end position="130"/>
    </location>
</feature>
<gene>
    <name evidence="2" type="ORF">KC01_LOCUS3429</name>
</gene>
<dbReference type="AlphaFoldDB" id="A0AAV2J4Y6"/>
<dbReference type="EMBL" id="OZ035832">
    <property type="protein sequence ID" value="CAL1571298.1"/>
    <property type="molecule type" value="Genomic_DNA"/>
</dbReference>
<evidence type="ECO:0000313" key="3">
    <source>
        <dbReference type="Proteomes" id="UP001497482"/>
    </source>
</evidence>
<reference evidence="2 3" key="1">
    <citation type="submission" date="2024-04" db="EMBL/GenBank/DDBJ databases">
        <authorList>
            <person name="Waldvogel A.-M."/>
            <person name="Schoenle A."/>
        </authorList>
    </citation>
    <scope>NUCLEOTIDE SEQUENCE [LARGE SCALE GENOMIC DNA]</scope>
</reference>
<dbReference type="Proteomes" id="UP001497482">
    <property type="component" value="Chromosome 10"/>
</dbReference>
<sequence length="130" mass="13954">MFCDTTPQATSPSCCLCAYPSHPLPVVTPSSWSFNYGHGTSPPPAHLCWPSTKREFHQSRPSWRTSPPHGCPGQQSPPGSPLPGSHRFLPVTVSGSYLLSPGTLLQQAPINERINPTKAAPRNDVPTSGQ</sequence>
<feature type="region of interest" description="Disordered" evidence="1">
    <location>
        <begin position="58"/>
        <end position="88"/>
    </location>
</feature>
<accession>A0AAV2J4Y6</accession>